<dbReference type="GeneID" id="24845041"/>
<name>A0A0G3CF45_METBA</name>
<evidence type="ECO:0000313" key="1">
    <source>
        <dbReference type="EMBL" id="AKJ37707.1"/>
    </source>
</evidence>
<accession>A0A0G3CF45</accession>
<dbReference type="PATRIC" id="fig|796385.3.peg.770"/>
<protein>
    <submittedName>
        <fullName evidence="1">Uncharacterized protein</fullName>
    </submittedName>
</protein>
<dbReference type="GeneID" id="24884297"/>
<dbReference type="RefSeq" id="WP_048117488.1">
    <property type="nucleotide sequence ID" value="NZ_CP008746.1"/>
</dbReference>
<dbReference type="AlphaFoldDB" id="A0A0G3CF45"/>
<sequence length="59" mass="6806">MSRPASQISNLENKVIQELKSEVLQFRKSTDEKTSMETRNIHGDERKSMENKILDIIAS</sequence>
<dbReference type="EMBL" id="CP008746">
    <property type="protein sequence ID" value="AKJ37707.1"/>
    <property type="molecule type" value="Genomic_DNA"/>
</dbReference>
<reference evidence="2" key="1">
    <citation type="submission" date="2014-06" db="EMBL/GenBank/DDBJ databases">
        <title>The complete genome sequence of Methanosarcina barkeri CM1.</title>
        <authorList>
            <consortium name="Pastoral Greenhouse Gas Research Consortium"/>
            <person name="Lambie S.C."/>
            <person name="Leahy S.C."/>
            <person name="Kelly W.J."/>
            <person name="Li D."/>
            <person name="Reilly K."/>
            <person name="Attwood G.T."/>
            <person name="Altermann E."/>
        </authorList>
    </citation>
    <scope>NUCLEOTIDE SEQUENCE [LARGE SCALE GENOMIC DNA]</scope>
    <source>
        <strain evidence="2">CM1</strain>
    </source>
</reference>
<reference evidence="1 2" key="2">
    <citation type="journal article" date="2015" name="Stand. Genomic Sci.">
        <title>The complete genome sequence of the rumen methanogen Methanosarcina barkeri CM1.</title>
        <authorList>
            <person name="Lambie S.C."/>
            <person name="Kelly W.J."/>
            <person name="Leahy S.C."/>
            <person name="Li D."/>
            <person name="Reilly K."/>
            <person name="McAllister T.A."/>
            <person name="Valle E.R."/>
            <person name="Attwood G.T."/>
            <person name="Altermann E."/>
        </authorList>
    </citation>
    <scope>NUCLEOTIDE SEQUENCE [LARGE SCALE GENOMIC DNA]</scope>
    <source>
        <strain evidence="1 2">CM1</strain>
    </source>
</reference>
<dbReference type="Proteomes" id="UP000035331">
    <property type="component" value="Chromosome"/>
</dbReference>
<organism evidence="1 2">
    <name type="scientific">Methanosarcina barkeri CM1</name>
    <dbReference type="NCBI Taxonomy" id="796385"/>
    <lineage>
        <taxon>Archaea</taxon>
        <taxon>Methanobacteriati</taxon>
        <taxon>Methanobacteriota</taxon>
        <taxon>Stenosarchaea group</taxon>
        <taxon>Methanomicrobia</taxon>
        <taxon>Methanosarcinales</taxon>
        <taxon>Methanosarcinaceae</taxon>
        <taxon>Methanosarcina</taxon>
    </lineage>
</organism>
<gene>
    <name evidence="1" type="ORF">MCM1_0615</name>
</gene>
<evidence type="ECO:0000313" key="2">
    <source>
        <dbReference type="Proteomes" id="UP000035331"/>
    </source>
</evidence>
<proteinExistence type="predicted"/>